<comment type="catalytic activity">
    <reaction evidence="45">
        <text>1,3-di-(9Z-octadecenoyl)-glycerol + H2O = 1-(9Z-octadecenoyl)-glycerol + (9Z)-octadecenoate + H(+)</text>
        <dbReference type="Rhea" id="RHEA:39939"/>
        <dbReference type="ChEBI" id="CHEBI:15377"/>
        <dbReference type="ChEBI" id="CHEBI:15378"/>
        <dbReference type="ChEBI" id="CHEBI:30823"/>
        <dbReference type="ChEBI" id="CHEBI:75342"/>
        <dbReference type="ChEBI" id="CHEBI:75735"/>
    </reaction>
    <physiologicalReaction direction="left-to-right" evidence="45">
        <dbReference type="Rhea" id="RHEA:39940"/>
    </physiologicalReaction>
</comment>
<dbReference type="InterPro" id="IPR036514">
    <property type="entry name" value="SGNH_hydro_sf"/>
</dbReference>
<keyword evidence="13" id="KW-0443">Lipid metabolism</keyword>
<dbReference type="OrthoDB" id="10265800at2759"/>
<evidence type="ECO:0000256" key="30">
    <source>
        <dbReference type="ARBA" id="ARBA00048015"/>
    </source>
</evidence>
<evidence type="ECO:0000256" key="3">
    <source>
        <dbReference type="ARBA" id="ARBA00013274"/>
    </source>
</evidence>
<comment type="catalytic activity">
    <reaction evidence="36">
        <text>1,2,3-tri-(9Z-octadecenoyl)-glycerol + H2O = di-(9Z)-octadecenoylglycerol + (9Z)-octadecenoate + H(+)</text>
        <dbReference type="Rhea" id="RHEA:38575"/>
        <dbReference type="ChEBI" id="CHEBI:15377"/>
        <dbReference type="ChEBI" id="CHEBI:15378"/>
        <dbReference type="ChEBI" id="CHEBI:30823"/>
        <dbReference type="ChEBI" id="CHEBI:53753"/>
        <dbReference type="ChEBI" id="CHEBI:75945"/>
    </reaction>
    <physiologicalReaction direction="left-to-right" evidence="36">
        <dbReference type="Rhea" id="RHEA:38576"/>
    </physiologicalReaction>
</comment>
<evidence type="ECO:0000256" key="33">
    <source>
        <dbReference type="ARBA" id="ARBA00048227"/>
    </source>
</evidence>
<evidence type="ECO:0000256" key="31">
    <source>
        <dbReference type="ARBA" id="ARBA00048049"/>
    </source>
</evidence>
<name>A0A210Q1F6_MIZYE</name>
<dbReference type="GO" id="GO:0006644">
    <property type="term" value="P:phospholipid metabolic process"/>
    <property type="evidence" value="ECO:0007669"/>
    <property type="project" value="TreeGrafter"/>
</dbReference>
<dbReference type="InterPro" id="IPR001087">
    <property type="entry name" value="GDSL"/>
</dbReference>
<comment type="catalytic activity">
    <reaction evidence="39">
        <text>1-hexadecanoyl-sn-glycero-3-phosphocholine + H2O = sn-glycerol 3-phosphocholine + hexadecanoate + H(+)</text>
        <dbReference type="Rhea" id="RHEA:40435"/>
        <dbReference type="ChEBI" id="CHEBI:7896"/>
        <dbReference type="ChEBI" id="CHEBI:15377"/>
        <dbReference type="ChEBI" id="CHEBI:15378"/>
        <dbReference type="ChEBI" id="CHEBI:16870"/>
        <dbReference type="ChEBI" id="CHEBI:72998"/>
    </reaction>
    <physiologicalReaction direction="left-to-right" evidence="39">
        <dbReference type="Rhea" id="RHEA:40436"/>
    </physiologicalReaction>
</comment>
<keyword evidence="16" id="KW-1208">Phospholipid metabolism</keyword>
<comment type="catalytic activity">
    <reaction evidence="27">
        <text>1-(9Z-octadecenoyl)-glycerol + H2O = glycerol + (9Z)-octadecenoate + H(+)</text>
        <dbReference type="Rhea" id="RHEA:38487"/>
        <dbReference type="ChEBI" id="CHEBI:15377"/>
        <dbReference type="ChEBI" id="CHEBI:15378"/>
        <dbReference type="ChEBI" id="CHEBI:17754"/>
        <dbReference type="ChEBI" id="CHEBI:30823"/>
        <dbReference type="ChEBI" id="CHEBI:75342"/>
    </reaction>
    <physiologicalReaction direction="left-to-right" evidence="27">
        <dbReference type="Rhea" id="RHEA:38488"/>
    </physiologicalReaction>
</comment>
<evidence type="ECO:0000256" key="35">
    <source>
        <dbReference type="ARBA" id="ARBA00048374"/>
    </source>
</evidence>
<evidence type="ECO:0000256" key="14">
    <source>
        <dbReference type="ARBA" id="ARBA00023136"/>
    </source>
</evidence>
<evidence type="ECO:0000256" key="39">
    <source>
        <dbReference type="ARBA" id="ARBA00048656"/>
    </source>
</evidence>
<dbReference type="CDD" id="cd01824">
    <property type="entry name" value="Phospholipase_B_like"/>
    <property type="match status" value="1"/>
</dbReference>
<dbReference type="SUPFAM" id="SSF52266">
    <property type="entry name" value="SGNH hydrolase"/>
    <property type="match status" value="1"/>
</dbReference>
<comment type="catalytic activity">
    <reaction evidence="18">
        <text>1-hexadecanoyl-2-(9Z,12Z-octadecadienoyl)-sn-glycero-3-phosphocholine + H2O = (9Z,12Z)-octadecadienoate + 1-hexadecanoyl-sn-glycero-3-phosphocholine + H(+)</text>
        <dbReference type="Rhea" id="RHEA:40811"/>
        <dbReference type="ChEBI" id="CHEBI:15377"/>
        <dbReference type="ChEBI" id="CHEBI:15378"/>
        <dbReference type="ChEBI" id="CHEBI:30245"/>
        <dbReference type="ChEBI" id="CHEBI:72998"/>
        <dbReference type="ChEBI" id="CHEBI:73002"/>
    </reaction>
    <physiologicalReaction direction="left-to-right" evidence="18">
        <dbReference type="Rhea" id="RHEA:40812"/>
    </physiologicalReaction>
</comment>
<evidence type="ECO:0000256" key="4">
    <source>
        <dbReference type="ARBA" id="ARBA00013278"/>
    </source>
</evidence>
<evidence type="ECO:0000256" key="16">
    <source>
        <dbReference type="ARBA" id="ARBA00023264"/>
    </source>
</evidence>
<evidence type="ECO:0000256" key="43">
    <source>
        <dbReference type="ARBA" id="ARBA00048939"/>
    </source>
</evidence>
<dbReference type="STRING" id="6573.A0A210Q1F6"/>
<evidence type="ECO:0000256" key="7">
    <source>
        <dbReference type="ARBA" id="ARBA00022475"/>
    </source>
</evidence>
<comment type="catalytic activity">
    <reaction evidence="41">
        <text>1,3-dihexadecanoyl-2-(9Z-octadecenoyl)glycerol + H2O = 1,3-dihexadecanoylglycerol + (9Z)-octadecenoate + H(+)</text>
        <dbReference type="Rhea" id="RHEA:40983"/>
        <dbReference type="ChEBI" id="CHEBI:15377"/>
        <dbReference type="ChEBI" id="CHEBI:15378"/>
        <dbReference type="ChEBI" id="CHEBI:30823"/>
        <dbReference type="ChEBI" id="CHEBI:75688"/>
        <dbReference type="ChEBI" id="CHEBI:77619"/>
    </reaction>
    <physiologicalReaction direction="left-to-right" evidence="41">
        <dbReference type="Rhea" id="RHEA:40984"/>
    </physiologicalReaction>
</comment>
<evidence type="ECO:0000256" key="11">
    <source>
        <dbReference type="ARBA" id="ARBA00022801"/>
    </source>
</evidence>
<dbReference type="Pfam" id="PF00657">
    <property type="entry name" value="Lipase_GDSL"/>
    <property type="match status" value="1"/>
</dbReference>
<comment type="catalytic activity">
    <reaction evidence="34">
        <text>1-hexadecanoyl-2-(9Z,12Z-octadecadienoyl)-sn-glycero-3-phosphocholine + H2O = 2-(9Z,12Z-octadecadienoyl)-sn-glycero-3-phosphocholine + hexadecanoate + H(+)</text>
        <dbReference type="Rhea" id="RHEA:40971"/>
        <dbReference type="ChEBI" id="CHEBI:7896"/>
        <dbReference type="ChEBI" id="CHEBI:15377"/>
        <dbReference type="ChEBI" id="CHEBI:15378"/>
        <dbReference type="ChEBI" id="CHEBI:73002"/>
        <dbReference type="ChEBI" id="CHEBI:76084"/>
    </reaction>
    <physiologicalReaction direction="left-to-right" evidence="34">
        <dbReference type="Rhea" id="RHEA:40972"/>
    </physiologicalReaction>
</comment>
<evidence type="ECO:0000256" key="28">
    <source>
        <dbReference type="ARBA" id="ARBA00047459"/>
    </source>
</evidence>
<evidence type="ECO:0000256" key="23">
    <source>
        <dbReference type="ARBA" id="ARBA00033022"/>
    </source>
</evidence>
<evidence type="ECO:0000256" key="42">
    <source>
        <dbReference type="ARBA" id="ARBA00048872"/>
    </source>
</evidence>
<evidence type="ECO:0000256" key="27">
    <source>
        <dbReference type="ARBA" id="ARBA00047438"/>
    </source>
</evidence>
<comment type="catalytic activity">
    <reaction evidence="31">
        <text>a 1-O-alkyl-2-acyl-sn-glycero-3-phosphocholine + H2O = a 1-O-alkyl-sn-glycero-3-phosphocholine + a fatty acid + H(+)</text>
        <dbReference type="Rhea" id="RHEA:36231"/>
        <dbReference type="ChEBI" id="CHEBI:15377"/>
        <dbReference type="ChEBI" id="CHEBI:15378"/>
        <dbReference type="ChEBI" id="CHEBI:28868"/>
        <dbReference type="ChEBI" id="CHEBI:30909"/>
        <dbReference type="ChEBI" id="CHEBI:36702"/>
        <dbReference type="EC" id="3.1.1.4"/>
    </reaction>
    <physiologicalReaction direction="left-to-right" evidence="31">
        <dbReference type="Rhea" id="RHEA:36232"/>
    </physiologicalReaction>
</comment>
<evidence type="ECO:0000256" key="40">
    <source>
        <dbReference type="ARBA" id="ARBA00048699"/>
    </source>
</evidence>
<dbReference type="AlphaFoldDB" id="A0A210Q1F6"/>
<evidence type="ECO:0000256" key="44">
    <source>
        <dbReference type="ARBA" id="ARBA00049363"/>
    </source>
</evidence>
<evidence type="ECO:0000256" key="34">
    <source>
        <dbReference type="ARBA" id="ARBA00048362"/>
    </source>
</evidence>
<evidence type="ECO:0000256" key="24">
    <source>
        <dbReference type="ARBA" id="ARBA00045916"/>
    </source>
</evidence>
<evidence type="ECO:0000256" key="2">
    <source>
        <dbReference type="ARBA" id="ARBA00009979"/>
    </source>
</evidence>
<comment type="similarity">
    <text evidence="2">Belongs to the 'GDSL' lipolytic enzyme family. Phospholipase B1 subfamily.</text>
</comment>
<comment type="catalytic activity">
    <reaction evidence="35">
        <text>1-octadecanoyl-2-(9Z,12Z)-octadecadienoyl-sn-glycerol + H2O = 1-octadecanoyl-sn-glycerol + (9Z,12Z)-octadecadienoate + H(+)</text>
        <dbReference type="Rhea" id="RHEA:40927"/>
        <dbReference type="ChEBI" id="CHEBI:15377"/>
        <dbReference type="ChEBI" id="CHEBI:15378"/>
        <dbReference type="ChEBI" id="CHEBI:30245"/>
        <dbReference type="ChEBI" id="CHEBI:75550"/>
        <dbReference type="ChEBI" id="CHEBI:77097"/>
    </reaction>
    <physiologicalReaction direction="left-to-right" evidence="35">
        <dbReference type="Rhea" id="RHEA:40928"/>
    </physiologicalReaction>
</comment>
<comment type="catalytic activity">
    <reaction evidence="32">
        <text>1,2-di-(9Z-octadecenoyl)-sn-glycero-3-phosphocholine + H2O = 1-(9Z-octadecenoyl)-sn-glycero-3-phosphocholine + (9Z)-octadecenoate + H(+)</text>
        <dbReference type="Rhea" id="RHEA:40923"/>
        <dbReference type="ChEBI" id="CHEBI:15377"/>
        <dbReference type="ChEBI" id="CHEBI:15378"/>
        <dbReference type="ChEBI" id="CHEBI:28610"/>
        <dbReference type="ChEBI" id="CHEBI:30823"/>
        <dbReference type="ChEBI" id="CHEBI:74669"/>
    </reaction>
    <physiologicalReaction direction="left-to-right" evidence="32">
        <dbReference type="Rhea" id="RHEA:40924"/>
    </physiologicalReaction>
</comment>
<keyword evidence="10" id="KW-0677">Repeat</keyword>
<comment type="catalytic activity">
    <reaction evidence="44">
        <text>1,2-dihexadecanoyl-sn-glycero-3-phosphocholine + 2 H2O = sn-glycerol 3-phosphocholine + 2 hexadecanoate + 2 H(+)</text>
        <dbReference type="Rhea" id="RHEA:40975"/>
        <dbReference type="ChEBI" id="CHEBI:7896"/>
        <dbReference type="ChEBI" id="CHEBI:15377"/>
        <dbReference type="ChEBI" id="CHEBI:15378"/>
        <dbReference type="ChEBI" id="CHEBI:16870"/>
        <dbReference type="ChEBI" id="CHEBI:72999"/>
    </reaction>
    <physiologicalReaction direction="left-to-right" evidence="44">
        <dbReference type="Rhea" id="RHEA:40976"/>
    </physiologicalReaction>
</comment>
<dbReference type="Gene3D" id="3.40.50.1110">
    <property type="entry name" value="SGNH hydrolase"/>
    <property type="match status" value="1"/>
</dbReference>
<evidence type="ECO:0000256" key="15">
    <source>
        <dbReference type="ARBA" id="ARBA00023180"/>
    </source>
</evidence>
<evidence type="ECO:0000256" key="13">
    <source>
        <dbReference type="ARBA" id="ARBA00023098"/>
    </source>
</evidence>
<dbReference type="Proteomes" id="UP000242188">
    <property type="component" value="Unassembled WGS sequence"/>
</dbReference>
<comment type="catalytic activity">
    <reaction evidence="28">
        <text>1-hexadecanoyl-2-(9Z)-octadecenoyl-3-octadecanoyl-sn-glycerol + H2O = 1-hexadecanoyl-2-(9Z-octadecenoyl)-sn-glycerol + octadecanoate + H(+)</text>
        <dbReference type="Rhea" id="RHEA:41111"/>
        <dbReference type="ChEBI" id="CHEBI:15377"/>
        <dbReference type="ChEBI" id="CHEBI:15378"/>
        <dbReference type="ChEBI" id="CHEBI:25629"/>
        <dbReference type="ChEBI" id="CHEBI:75466"/>
        <dbReference type="ChEBI" id="CHEBI:77623"/>
    </reaction>
    <physiologicalReaction direction="left-to-right" evidence="28">
        <dbReference type="Rhea" id="RHEA:41112"/>
    </physiologicalReaction>
</comment>
<dbReference type="GO" id="GO:0031526">
    <property type="term" value="C:brush border membrane"/>
    <property type="evidence" value="ECO:0007669"/>
    <property type="project" value="TreeGrafter"/>
</dbReference>
<comment type="catalytic activity">
    <reaction evidence="25">
        <text>1-hexadecanoyl-2-(9Z)-octadecenoyl-3-octadecanoyl-sn-glycerol + H2O = 2-(9Z-octadecenoyl)-3-octadecanoyl-sn-glycerol + hexadecanoate + H(+)</text>
        <dbReference type="Rhea" id="RHEA:41107"/>
        <dbReference type="ChEBI" id="CHEBI:7896"/>
        <dbReference type="ChEBI" id="CHEBI:15377"/>
        <dbReference type="ChEBI" id="CHEBI:15378"/>
        <dbReference type="ChEBI" id="CHEBI:75558"/>
        <dbReference type="ChEBI" id="CHEBI:77623"/>
    </reaction>
    <physiologicalReaction direction="left-to-right" evidence="25">
        <dbReference type="Rhea" id="RHEA:41108"/>
    </physiologicalReaction>
</comment>
<evidence type="ECO:0000256" key="12">
    <source>
        <dbReference type="ARBA" id="ARBA00022989"/>
    </source>
</evidence>
<dbReference type="PANTHER" id="PTHR21325:SF31">
    <property type="entry name" value="GH22081P-RELATED"/>
    <property type="match status" value="1"/>
</dbReference>
<comment type="catalytic activity">
    <reaction evidence="43">
        <text>1-hexadecanoyl-2-(9Z)-octadecenoyl-3-octadecanoyl-sn-glycerol + H2O = 1-hexadecanoyl-3-octadecanoyl-sn-glycerol + (9Z)-octadecenoate + H(+)</text>
        <dbReference type="Rhea" id="RHEA:41103"/>
        <dbReference type="ChEBI" id="CHEBI:15377"/>
        <dbReference type="ChEBI" id="CHEBI:15378"/>
        <dbReference type="ChEBI" id="CHEBI:30823"/>
        <dbReference type="ChEBI" id="CHEBI:77623"/>
        <dbReference type="ChEBI" id="CHEBI:77624"/>
    </reaction>
    <physiologicalReaction direction="left-to-right" evidence="43">
        <dbReference type="Rhea" id="RHEA:41104"/>
    </physiologicalReaction>
</comment>
<comment type="function">
    <text evidence="24">Calcium-independent membrane-associated phospholipase that catalyzes complete diacylation of phospholipids by hydrolyzing both sn-1 and sn-2 fatty acyl chains attached to the glycerol backbone (phospholipase B activity). Has dual phospholipase and lysophospholipase activities toward diacylphospholipids. Preferentially cleaves sn-2 ester bonds over sn-1 bonds. Acts as a lipase toward glycerolipid substrates. Hydrolyzes fatty acyl chains of diacylglycerols with preference for the sn-2 position and of triacylglycerols with not positional selectivity. May also hydrolyze long chain retinyl esters such as retinyl palmitate. May contribute to digestion of dietary phospholipids, glycerolipids and retinoids, facilitating lipid absorption at the brush border.</text>
</comment>
<evidence type="ECO:0000256" key="37">
    <source>
        <dbReference type="ARBA" id="ARBA00048454"/>
    </source>
</evidence>
<dbReference type="GO" id="GO:0004806">
    <property type="term" value="F:triacylglycerol lipase activity"/>
    <property type="evidence" value="ECO:0007669"/>
    <property type="project" value="UniProtKB-EC"/>
</dbReference>
<gene>
    <name evidence="47" type="ORF">KP79_PYT19136</name>
</gene>
<reference evidence="47 48" key="1">
    <citation type="journal article" date="2017" name="Nat. Ecol. Evol.">
        <title>Scallop genome provides insights into evolution of bilaterian karyotype and development.</title>
        <authorList>
            <person name="Wang S."/>
            <person name="Zhang J."/>
            <person name="Jiao W."/>
            <person name="Li J."/>
            <person name="Xun X."/>
            <person name="Sun Y."/>
            <person name="Guo X."/>
            <person name="Huan P."/>
            <person name="Dong B."/>
            <person name="Zhang L."/>
            <person name="Hu X."/>
            <person name="Sun X."/>
            <person name="Wang J."/>
            <person name="Zhao C."/>
            <person name="Wang Y."/>
            <person name="Wang D."/>
            <person name="Huang X."/>
            <person name="Wang R."/>
            <person name="Lv J."/>
            <person name="Li Y."/>
            <person name="Zhang Z."/>
            <person name="Liu B."/>
            <person name="Lu W."/>
            <person name="Hui Y."/>
            <person name="Liang J."/>
            <person name="Zhou Z."/>
            <person name="Hou R."/>
            <person name="Li X."/>
            <person name="Liu Y."/>
            <person name="Li H."/>
            <person name="Ning X."/>
            <person name="Lin Y."/>
            <person name="Zhao L."/>
            <person name="Xing Q."/>
            <person name="Dou J."/>
            <person name="Li Y."/>
            <person name="Mao J."/>
            <person name="Guo H."/>
            <person name="Dou H."/>
            <person name="Li T."/>
            <person name="Mu C."/>
            <person name="Jiang W."/>
            <person name="Fu Q."/>
            <person name="Fu X."/>
            <person name="Miao Y."/>
            <person name="Liu J."/>
            <person name="Yu Q."/>
            <person name="Li R."/>
            <person name="Liao H."/>
            <person name="Li X."/>
            <person name="Kong Y."/>
            <person name="Jiang Z."/>
            <person name="Chourrout D."/>
            <person name="Li R."/>
            <person name="Bao Z."/>
        </authorList>
    </citation>
    <scope>NUCLEOTIDE SEQUENCE [LARGE SCALE GENOMIC DNA]</scope>
    <source>
        <strain evidence="47 48">PY_sf001</strain>
    </source>
</reference>
<dbReference type="EC" id="3.1.1.3" evidence="5"/>
<evidence type="ECO:0000256" key="10">
    <source>
        <dbReference type="ARBA" id="ARBA00022737"/>
    </source>
</evidence>
<keyword evidence="12" id="KW-1133">Transmembrane helix</keyword>
<comment type="catalytic activity">
    <reaction evidence="38">
        <text>1-hexadecanoyl-2-(9Z-octadecenoyl)-sn-glycero-3-phosphoethanolamine + H2O = 1-hexadecanoyl-sn-glycero-3-phosphoethanolamine + (9Z)-octadecenoate + H(+)</text>
        <dbReference type="Rhea" id="RHEA:40911"/>
        <dbReference type="ChEBI" id="CHEBI:15377"/>
        <dbReference type="ChEBI" id="CHEBI:15378"/>
        <dbReference type="ChEBI" id="CHEBI:30823"/>
        <dbReference type="ChEBI" id="CHEBI:73004"/>
        <dbReference type="ChEBI" id="CHEBI:73007"/>
    </reaction>
    <physiologicalReaction direction="left-to-right" evidence="38">
        <dbReference type="Rhea" id="RHEA:40912"/>
    </physiologicalReaction>
</comment>
<sequence length="431" mass="46909">MNYLPIGLELLIEKNGGSVCRRSLECQVAMFTSLFIVALCVLSNAGASTWYERYVEFFQQTVPNNSTLVQMWKDHVTQYEIKHSKRATYPIPAFTCPTGTASLGIAPRTVHELQPSDISVVAAIGDSLTAGNGIDALTLIGDFTEYRGRAWSIGGDGNLNDRLTFPNILKNYNPNIRGWSSGTGNVHSAGARLNVAVAGSVSSDLKNQANMLVQRINSDPNINAASDWKVVTLFIGGNDLCDYCTDKAKFSAVNYAGHIADALDILHANLTRTLVNVVLIFDIAPIAAMDGGFFCNLAHNIVCACGKNDANAAMLYEATVAYQMESSLLISSGRYDTRDDFTAVVQPFFSNTLPPKTPGTGKIDMSYFSPDCFHFNAKGHAAAALSLWNNMVETYSQKRQEWHLNEPFYCPGIQSLGVNSGPYFATSQNSN</sequence>
<comment type="catalytic activity">
    <reaction evidence="30">
        <text>1-hexadecanoyl-2-(9Z-octadecenoyl)-sn-glycero-3-phospho-(1'-sn-glycerol) + H2O = 1-hexadecanoyl-sn-glycero-3-phospho-(1'-sn-glycerol) + (9Z)-octadecenoate + H(+)</text>
        <dbReference type="Rhea" id="RHEA:40919"/>
        <dbReference type="ChEBI" id="CHEBI:15377"/>
        <dbReference type="ChEBI" id="CHEBI:15378"/>
        <dbReference type="ChEBI" id="CHEBI:30823"/>
        <dbReference type="ChEBI" id="CHEBI:72841"/>
        <dbReference type="ChEBI" id="CHEBI:75158"/>
    </reaction>
    <physiologicalReaction direction="left-to-right" evidence="30">
        <dbReference type="Rhea" id="RHEA:40920"/>
    </physiologicalReaction>
</comment>
<comment type="catalytic activity">
    <reaction evidence="33">
        <text>1,2-dihexadecanoyl-sn-glycero-3-phosphocholine + H2O = 1-hexadecanoyl-sn-glycero-3-phosphocholine + hexadecanoate + H(+)</text>
        <dbReference type="Rhea" id="RHEA:41223"/>
        <dbReference type="ChEBI" id="CHEBI:7896"/>
        <dbReference type="ChEBI" id="CHEBI:15377"/>
        <dbReference type="ChEBI" id="CHEBI:15378"/>
        <dbReference type="ChEBI" id="CHEBI:72998"/>
        <dbReference type="ChEBI" id="CHEBI:72999"/>
    </reaction>
    <physiologicalReaction direction="left-to-right" evidence="33">
        <dbReference type="Rhea" id="RHEA:41224"/>
    </physiologicalReaction>
</comment>
<evidence type="ECO:0000313" key="48">
    <source>
        <dbReference type="Proteomes" id="UP000242188"/>
    </source>
</evidence>
<evidence type="ECO:0000256" key="45">
    <source>
        <dbReference type="ARBA" id="ARBA00049372"/>
    </source>
</evidence>
<dbReference type="GO" id="GO:0004623">
    <property type="term" value="F:phospholipase A2 activity"/>
    <property type="evidence" value="ECO:0007669"/>
    <property type="project" value="UniProtKB-EC"/>
</dbReference>
<evidence type="ECO:0000256" key="18">
    <source>
        <dbReference type="ARBA" id="ARBA00023408"/>
    </source>
</evidence>
<keyword evidence="11" id="KW-0378">Hydrolase</keyword>
<comment type="catalytic activity">
    <reaction evidence="42">
        <text>1-O-hexadecyl-2-(9Z)-octadecenoyl-sn-glycero-3-phosphocholine + H2O = 1-O-hexadecyl-sn-glycero-3-phosphocholine + (9Z)-octadecenoate + H(+)</text>
        <dbReference type="Rhea" id="RHEA:40915"/>
        <dbReference type="ChEBI" id="CHEBI:15377"/>
        <dbReference type="ChEBI" id="CHEBI:15378"/>
        <dbReference type="ChEBI" id="CHEBI:30823"/>
        <dbReference type="ChEBI" id="CHEBI:34112"/>
        <dbReference type="ChEBI" id="CHEBI:64496"/>
    </reaction>
    <physiologicalReaction direction="left-to-right" evidence="42">
        <dbReference type="Rhea" id="RHEA:40916"/>
    </physiologicalReaction>
</comment>
<dbReference type="PANTHER" id="PTHR21325">
    <property type="entry name" value="PHOSPHOLIPASE B, PLB1"/>
    <property type="match status" value="1"/>
</dbReference>
<comment type="caution">
    <text evidence="47">The sequence shown here is derived from an EMBL/GenBank/DDBJ whole genome shotgun (WGS) entry which is preliminary data.</text>
</comment>
<comment type="catalytic activity">
    <reaction evidence="19">
        <text>a 1,2-diacyl-sn-glycero-3-phosphocholine + H2O = a 1-acyl-sn-glycero-3-phosphocholine + a fatty acid + H(+)</text>
        <dbReference type="Rhea" id="RHEA:15801"/>
        <dbReference type="ChEBI" id="CHEBI:15377"/>
        <dbReference type="ChEBI" id="CHEBI:15378"/>
        <dbReference type="ChEBI" id="CHEBI:28868"/>
        <dbReference type="ChEBI" id="CHEBI:57643"/>
        <dbReference type="ChEBI" id="CHEBI:58168"/>
        <dbReference type="EC" id="3.1.1.4"/>
    </reaction>
    <physiologicalReaction direction="left-to-right" evidence="19">
        <dbReference type="Rhea" id="RHEA:15802"/>
    </physiologicalReaction>
</comment>
<evidence type="ECO:0000256" key="6">
    <source>
        <dbReference type="ARBA" id="ARBA00015133"/>
    </source>
</evidence>
<evidence type="ECO:0000256" key="21">
    <source>
        <dbReference type="ARBA" id="ARBA00031182"/>
    </source>
</evidence>
<comment type="catalytic activity">
    <reaction evidence="26">
        <text>1,3-dihexadecanoyl-2-(9Z-octadecenoyl)glycerol + H2O = 1-hexadecanoyl-2-(9Z-octadecenoyl)-glycerol + hexadecanoate + H(+)</text>
        <dbReference type="Rhea" id="RHEA:40979"/>
        <dbReference type="ChEBI" id="CHEBI:7896"/>
        <dbReference type="ChEBI" id="CHEBI:15377"/>
        <dbReference type="ChEBI" id="CHEBI:15378"/>
        <dbReference type="ChEBI" id="CHEBI:75585"/>
        <dbReference type="ChEBI" id="CHEBI:75688"/>
    </reaction>
    <physiologicalReaction direction="left-to-right" evidence="26">
        <dbReference type="Rhea" id="RHEA:40980"/>
    </physiologicalReaction>
</comment>
<keyword evidence="15" id="KW-0325">Glycoprotein</keyword>
<proteinExistence type="inferred from homology"/>
<comment type="catalytic activity">
    <reaction evidence="40">
        <text>1-hexadecanoyl-2-(9Z-octadecenoyl)-sn-glycero-3-phosphocholine + H2O = 1-hexadecanoyl-sn-glycero-3-phosphocholine + (9Z)-octadecenoate + H(+)</text>
        <dbReference type="Rhea" id="RHEA:38779"/>
        <dbReference type="ChEBI" id="CHEBI:15377"/>
        <dbReference type="ChEBI" id="CHEBI:15378"/>
        <dbReference type="ChEBI" id="CHEBI:30823"/>
        <dbReference type="ChEBI" id="CHEBI:72998"/>
        <dbReference type="ChEBI" id="CHEBI:73001"/>
    </reaction>
    <physiologicalReaction direction="left-to-right" evidence="40">
        <dbReference type="Rhea" id="RHEA:38780"/>
    </physiologicalReaction>
</comment>
<evidence type="ECO:0000256" key="26">
    <source>
        <dbReference type="ARBA" id="ARBA00047363"/>
    </source>
</evidence>
<dbReference type="InterPro" id="IPR038885">
    <property type="entry name" value="PLB1"/>
</dbReference>
<evidence type="ECO:0000313" key="47">
    <source>
        <dbReference type="EMBL" id="OWF42571.1"/>
    </source>
</evidence>
<keyword evidence="48" id="KW-1185">Reference proteome</keyword>
<dbReference type="EC" id="3.1.1.4" evidence="4"/>
<comment type="catalytic activity">
    <reaction evidence="46">
        <text>2-(9Z-octadecenoyl)-glycerol + H2O = glycerol + (9Z)-octadecenoate + H(+)</text>
        <dbReference type="Rhea" id="RHEA:38491"/>
        <dbReference type="ChEBI" id="CHEBI:15377"/>
        <dbReference type="ChEBI" id="CHEBI:15378"/>
        <dbReference type="ChEBI" id="CHEBI:17754"/>
        <dbReference type="ChEBI" id="CHEBI:30823"/>
        <dbReference type="ChEBI" id="CHEBI:73990"/>
    </reaction>
    <physiologicalReaction direction="left-to-right" evidence="46">
        <dbReference type="Rhea" id="RHEA:38492"/>
    </physiologicalReaction>
</comment>
<evidence type="ECO:0000256" key="5">
    <source>
        <dbReference type="ARBA" id="ARBA00013279"/>
    </source>
</evidence>
<evidence type="ECO:0000256" key="22">
    <source>
        <dbReference type="ARBA" id="ARBA00031485"/>
    </source>
</evidence>
<comment type="catalytic activity">
    <reaction evidence="17">
        <text>a triacylglycerol + H2O = a diacylglycerol + a fatty acid + H(+)</text>
        <dbReference type="Rhea" id="RHEA:12044"/>
        <dbReference type="ChEBI" id="CHEBI:15377"/>
        <dbReference type="ChEBI" id="CHEBI:15378"/>
        <dbReference type="ChEBI" id="CHEBI:17855"/>
        <dbReference type="ChEBI" id="CHEBI:18035"/>
        <dbReference type="ChEBI" id="CHEBI:28868"/>
        <dbReference type="EC" id="3.1.1.3"/>
    </reaction>
    <physiologicalReaction direction="left-to-right" evidence="17">
        <dbReference type="Rhea" id="RHEA:12045"/>
    </physiologicalReaction>
</comment>
<evidence type="ECO:0000256" key="9">
    <source>
        <dbReference type="ARBA" id="ARBA00022729"/>
    </source>
</evidence>
<keyword evidence="8" id="KW-0812">Transmembrane</keyword>
<evidence type="ECO:0000256" key="19">
    <source>
        <dbReference type="ARBA" id="ARBA00023422"/>
    </source>
</evidence>
<evidence type="ECO:0000256" key="38">
    <source>
        <dbReference type="ARBA" id="ARBA00048613"/>
    </source>
</evidence>
<keyword evidence="14" id="KW-0472">Membrane</keyword>
<dbReference type="InterPro" id="IPR008265">
    <property type="entry name" value="Lipase_GDSL_AS"/>
</dbReference>
<organism evidence="47 48">
    <name type="scientific">Mizuhopecten yessoensis</name>
    <name type="common">Japanese scallop</name>
    <name type="synonym">Patinopecten yessoensis</name>
    <dbReference type="NCBI Taxonomy" id="6573"/>
    <lineage>
        <taxon>Eukaryota</taxon>
        <taxon>Metazoa</taxon>
        <taxon>Spiralia</taxon>
        <taxon>Lophotrochozoa</taxon>
        <taxon>Mollusca</taxon>
        <taxon>Bivalvia</taxon>
        <taxon>Autobranchia</taxon>
        <taxon>Pteriomorphia</taxon>
        <taxon>Pectinida</taxon>
        <taxon>Pectinoidea</taxon>
        <taxon>Pectinidae</taxon>
        <taxon>Mizuhopecten</taxon>
    </lineage>
</organism>
<evidence type="ECO:0000256" key="25">
    <source>
        <dbReference type="ARBA" id="ARBA00047324"/>
    </source>
</evidence>
<dbReference type="GO" id="GO:0050253">
    <property type="term" value="F:retinyl-palmitate esterase activity"/>
    <property type="evidence" value="ECO:0007669"/>
    <property type="project" value="TreeGrafter"/>
</dbReference>
<dbReference type="FunFam" id="3.40.50.1110:FF:000005">
    <property type="entry name" value="Phospholipase B1"/>
    <property type="match status" value="1"/>
</dbReference>
<evidence type="ECO:0000256" key="8">
    <source>
        <dbReference type="ARBA" id="ARBA00022692"/>
    </source>
</evidence>
<comment type="subcellular location">
    <subcellularLocation>
        <location evidence="1">Apical cell membrane</location>
        <topology evidence="1">Single-pass type I membrane protein</topology>
    </subcellularLocation>
</comment>
<evidence type="ECO:0000256" key="36">
    <source>
        <dbReference type="ARBA" id="ARBA00048386"/>
    </source>
</evidence>
<keyword evidence="9" id="KW-0732">Signal</keyword>
<dbReference type="EMBL" id="NEDP02005257">
    <property type="protein sequence ID" value="OWF42571.1"/>
    <property type="molecule type" value="Genomic_DNA"/>
</dbReference>
<evidence type="ECO:0000256" key="20">
    <source>
        <dbReference type="ARBA" id="ARBA00029723"/>
    </source>
</evidence>
<evidence type="ECO:0000256" key="17">
    <source>
        <dbReference type="ARBA" id="ARBA00023369"/>
    </source>
</evidence>
<evidence type="ECO:0000256" key="1">
    <source>
        <dbReference type="ARBA" id="ARBA00004247"/>
    </source>
</evidence>
<dbReference type="PROSITE" id="PS01098">
    <property type="entry name" value="LIPASE_GDSL_SER"/>
    <property type="match status" value="1"/>
</dbReference>
<keyword evidence="7" id="KW-1003">Cell membrane</keyword>
<comment type="catalytic activity">
    <reaction evidence="37">
        <text>a 1-acyl-sn-glycero-3-phosphocholine + H2O = sn-glycerol 3-phosphocholine + a fatty acid + H(+)</text>
        <dbReference type="Rhea" id="RHEA:15177"/>
        <dbReference type="ChEBI" id="CHEBI:15377"/>
        <dbReference type="ChEBI" id="CHEBI:15378"/>
        <dbReference type="ChEBI" id="CHEBI:16870"/>
        <dbReference type="ChEBI" id="CHEBI:28868"/>
        <dbReference type="ChEBI" id="CHEBI:58168"/>
        <dbReference type="EC" id="3.1.1.5"/>
    </reaction>
    <physiologicalReaction direction="left-to-right" evidence="37">
        <dbReference type="Rhea" id="RHEA:15178"/>
    </physiologicalReaction>
</comment>
<dbReference type="GO" id="GO:0004622">
    <property type="term" value="F:phosphatidylcholine lysophospholipase activity"/>
    <property type="evidence" value="ECO:0007669"/>
    <property type="project" value="UniProtKB-EC"/>
</dbReference>
<dbReference type="InterPro" id="IPR035547">
    <property type="entry name" value="Phospholipase_B"/>
</dbReference>
<accession>A0A210Q1F6</accession>
<evidence type="ECO:0000256" key="32">
    <source>
        <dbReference type="ARBA" id="ARBA00048058"/>
    </source>
</evidence>
<evidence type="ECO:0000256" key="46">
    <source>
        <dbReference type="ARBA" id="ARBA00049461"/>
    </source>
</evidence>
<evidence type="ECO:0000256" key="29">
    <source>
        <dbReference type="ARBA" id="ARBA00048011"/>
    </source>
</evidence>
<evidence type="ECO:0000256" key="41">
    <source>
        <dbReference type="ARBA" id="ARBA00048869"/>
    </source>
</evidence>
<protein>
    <recommendedName>
        <fullName evidence="6">Phospholipase B1, membrane-associated</fullName>
        <ecNumber evidence="5">3.1.1.3</ecNumber>
        <ecNumber evidence="4">3.1.1.4</ecNumber>
        <ecNumber evidence="3">3.1.1.5</ecNumber>
    </recommendedName>
    <alternativeName>
        <fullName evidence="20">Lysophospholipase</fullName>
    </alternativeName>
    <alternativeName>
        <fullName evidence="21">Phospholipase A2</fullName>
    </alternativeName>
    <alternativeName>
        <fullName evidence="23">Phospholipase B/lipase</fullName>
    </alternativeName>
    <alternativeName>
        <fullName evidence="22">Triacylglycerol lipase</fullName>
    </alternativeName>
</protein>
<comment type="catalytic activity">
    <reaction evidence="29">
        <text>2,3-di-(9Z)-octadecenoyl-sn-glycerol + H2O = 3-(9Z-octadecenoyl)-sn-glycerol + (9Z)-octadecenoate + H(+)</text>
        <dbReference type="Rhea" id="RHEA:42604"/>
        <dbReference type="ChEBI" id="CHEBI:15377"/>
        <dbReference type="ChEBI" id="CHEBI:15378"/>
        <dbReference type="ChEBI" id="CHEBI:30823"/>
        <dbReference type="ChEBI" id="CHEBI:75824"/>
        <dbReference type="ChEBI" id="CHEBI:75938"/>
    </reaction>
    <physiologicalReaction direction="left-to-right" evidence="29">
        <dbReference type="Rhea" id="RHEA:42605"/>
    </physiologicalReaction>
</comment>
<dbReference type="EC" id="3.1.1.5" evidence="3"/>